<dbReference type="PROSITE" id="PS51186">
    <property type="entry name" value="GNAT"/>
    <property type="match status" value="1"/>
</dbReference>
<dbReference type="CDD" id="cd04301">
    <property type="entry name" value="NAT_SF"/>
    <property type="match status" value="1"/>
</dbReference>
<reference evidence="2 3" key="1">
    <citation type="submission" date="2021-05" db="EMBL/GenBank/DDBJ databases">
        <title>Molecular characterization for Shewanella algae harboring chromosomal blaOXA-55-like strains isolated from clinical and environment sample.</title>
        <authorList>
            <person name="Ohama Y."/>
            <person name="Aoki K."/>
            <person name="Harada S."/>
            <person name="Moriya K."/>
            <person name="Ishii Y."/>
            <person name="Tateda K."/>
        </authorList>
    </citation>
    <scope>NUCLEOTIDE SEQUENCE [LARGE SCALE GENOMIC DNA]</scope>
    <source>
        <strain evidence="2 3">LMG 23746</strain>
    </source>
</reference>
<name>A0ABQ4PH97_9GAMM</name>
<dbReference type="Gene3D" id="3.40.630.30">
    <property type="match status" value="1"/>
</dbReference>
<keyword evidence="3" id="KW-1185">Reference proteome</keyword>
<gene>
    <name evidence="2" type="primary">elaA</name>
    <name evidence="2" type="ORF">TUM4630_18340</name>
</gene>
<accession>A0ABQ4PH97</accession>
<evidence type="ECO:0000313" key="3">
    <source>
        <dbReference type="Proteomes" id="UP000761574"/>
    </source>
</evidence>
<protein>
    <submittedName>
        <fullName evidence="2">GNAT family N-acetyltransferase</fullName>
    </submittedName>
</protein>
<feature type="domain" description="N-acetyltransferase" evidence="1">
    <location>
        <begin position="7"/>
        <end position="150"/>
    </location>
</feature>
<dbReference type="InterPro" id="IPR000182">
    <property type="entry name" value="GNAT_dom"/>
</dbReference>
<sequence length="150" mass="16631">MVQWQEYGFSALSVKQLYELIKLRIDVFVVEQHCPYPELDGKDTLPQTRHLLGIDEHGALVAYARILAPGVSYADSSIGRVVVARCARGAGLAESLMHRAIAIAQAQWPQANIQIGAQQYLSGFYQRMGFTPVSDVYLEDGIPHVDMLLS</sequence>
<proteinExistence type="predicted"/>
<dbReference type="EMBL" id="BPFB01000018">
    <property type="protein sequence ID" value="GIU46799.1"/>
    <property type="molecule type" value="Genomic_DNA"/>
</dbReference>
<dbReference type="RefSeq" id="WP_119978077.1">
    <property type="nucleotide sequence ID" value="NZ_BPFB01000018.1"/>
</dbReference>
<evidence type="ECO:0000259" key="1">
    <source>
        <dbReference type="PROSITE" id="PS51186"/>
    </source>
</evidence>
<dbReference type="Pfam" id="PF13673">
    <property type="entry name" value="Acetyltransf_10"/>
    <property type="match status" value="1"/>
</dbReference>
<dbReference type="SUPFAM" id="SSF55729">
    <property type="entry name" value="Acyl-CoA N-acyltransferases (Nat)"/>
    <property type="match status" value="1"/>
</dbReference>
<dbReference type="Proteomes" id="UP000761574">
    <property type="component" value="Unassembled WGS sequence"/>
</dbReference>
<comment type="caution">
    <text evidence="2">The sequence shown here is derived from an EMBL/GenBank/DDBJ whole genome shotgun (WGS) entry which is preliminary data.</text>
</comment>
<evidence type="ECO:0000313" key="2">
    <source>
        <dbReference type="EMBL" id="GIU46799.1"/>
    </source>
</evidence>
<dbReference type="InterPro" id="IPR016181">
    <property type="entry name" value="Acyl_CoA_acyltransferase"/>
</dbReference>
<organism evidence="2 3">
    <name type="scientific">Shewanella algidipiscicola</name>
    <dbReference type="NCBI Taxonomy" id="614070"/>
    <lineage>
        <taxon>Bacteria</taxon>
        <taxon>Pseudomonadati</taxon>
        <taxon>Pseudomonadota</taxon>
        <taxon>Gammaproteobacteria</taxon>
        <taxon>Alteromonadales</taxon>
        <taxon>Shewanellaceae</taxon>
        <taxon>Shewanella</taxon>
    </lineage>
</organism>